<evidence type="ECO:0000256" key="4">
    <source>
        <dbReference type="ARBA" id="ARBA00022737"/>
    </source>
</evidence>
<dbReference type="PROSITE" id="PS00012">
    <property type="entry name" value="PHOSPHOPANTETHEINE"/>
    <property type="match status" value="1"/>
</dbReference>
<evidence type="ECO:0000256" key="5">
    <source>
        <dbReference type="SAM" id="MobiDB-lite"/>
    </source>
</evidence>
<dbReference type="InterPro" id="IPR001242">
    <property type="entry name" value="Condensation_dom"/>
</dbReference>
<dbReference type="Pfam" id="PF13193">
    <property type="entry name" value="AMP-binding_C"/>
    <property type="match status" value="4"/>
</dbReference>
<dbReference type="SUPFAM" id="SSF56801">
    <property type="entry name" value="Acetyl-CoA synthetase-like"/>
    <property type="match status" value="4"/>
</dbReference>
<dbReference type="RefSeq" id="WP_230000605.1">
    <property type="nucleotide sequence ID" value="NZ_JAJJMN010000002.1"/>
</dbReference>
<feature type="region of interest" description="Disordered" evidence="5">
    <location>
        <begin position="4031"/>
        <end position="4050"/>
    </location>
</feature>
<dbReference type="SUPFAM" id="SSF47336">
    <property type="entry name" value="ACP-like"/>
    <property type="match status" value="4"/>
</dbReference>
<dbReference type="InterPro" id="IPR010071">
    <property type="entry name" value="AA_adenyl_dom"/>
</dbReference>
<dbReference type="InterPro" id="IPR009081">
    <property type="entry name" value="PP-bd_ACP"/>
</dbReference>
<accession>A0ABS8M400</accession>
<dbReference type="NCBIfam" id="NF003417">
    <property type="entry name" value="PRK04813.1"/>
    <property type="match status" value="4"/>
</dbReference>
<dbReference type="NCBIfam" id="TIGR01720">
    <property type="entry name" value="NRPS-para261"/>
    <property type="match status" value="2"/>
</dbReference>
<dbReference type="Gene3D" id="3.40.50.12780">
    <property type="entry name" value="N-terminal domain of ligase-like"/>
    <property type="match status" value="1"/>
</dbReference>
<dbReference type="InterPro" id="IPR023213">
    <property type="entry name" value="CAT-like_dom_sf"/>
</dbReference>
<dbReference type="CDD" id="cd05930">
    <property type="entry name" value="A_NRPS"/>
    <property type="match status" value="4"/>
</dbReference>
<dbReference type="InterPro" id="IPR006162">
    <property type="entry name" value="Ppantetheine_attach_site"/>
</dbReference>
<comment type="caution">
    <text evidence="7">The sequence shown here is derived from an EMBL/GenBank/DDBJ whole genome shotgun (WGS) entry which is preliminary data.</text>
</comment>
<dbReference type="Pfam" id="PF00668">
    <property type="entry name" value="Condensation"/>
    <property type="match status" value="6"/>
</dbReference>
<keyword evidence="8" id="KW-1185">Reference proteome</keyword>
<protein>
    <submittedName>
        <fullName evidence="7">Amino acid adenylation domain-containing protein</fullName>
    </submittedName>
</protein>
<dbReference type="PROSITE" id="PS00455">
    <property type="entry name" value="AMP_BINDING"/>
    <property type="match status" value="4"/>
</dbReference>
<dbReference type="InterPro" id="IPR036736">
    <property type="entry name" value="ACP-like_sf"/>
</dbReference>
<proteinExistence type="predicted"/>
<evidence type="ECO:0000259" key="6">
    <source>
        <dbReference type="PROSITE" id="PS50075"/>
    </source>
</evidence>
<dbReference type="Gene3D" id="3.40.50.980">
    <property type="match status" value="6"/>
</dbReference>
<dbReference type="Gene3D" id="3.30.300.30">
    <property type="match status" value="4"/>
</dbReference>
<dbReference type="InterPro" id="IPR025110">
    <property type="entry name" value="AMP-bd_C"/>
</dbReference>
<dbReference type="CDD" id="cd19531">
    <property type="entry name" value="LCL_NRPS-like"/>
    <property type="match status" value="1"/>
</dbReference>
<feature type="domain" description="Carrier" evidence="6">
    <location>
        <begin position="1031"/>
        <end position="1105"/>
    </location>
</feature>
<dbReference type="SUPFAM" id="SSF52777">
    <property type="entry name" value="CoA-dependent acyltransferases"/>
    <property type="match status" value="12"/>
</dbReference>
<dbReference type="Gene3D" id="1.10.1200.10">
    <property type="entry name" value="ACP-like"/>
    <property type="match status" value="4"/>
</dbReference>
<evidence type="ECO:0000256" key="2">
    <source>
        <dbReference type="ARBA" id="ARBA00022450"/>
    </source>
</evidence>
<keyword evidence="4" id="KW-0677">Repeat</keyword>
<dbReference type="InterPro" id="IPR010060">
    <property type="entry name" value="NRPS_synth"/>
</dbReference>
<gene>
    <name evidence="7" type="ORF">LNQ34_17235</name>
</gene>
<feature type="domain" description="Carrier" evidence="6">
    <location>
        <begin position="2538"/>
        <end position="2612"/>
    </location>
</feature>
<feature type="domain" description="Carrier" evidence="6">
    <location>
        <begin position="5120"/>
        <end position="5195"/>
    </location>
</feature>
<evidence type="ECO:0000256" key="1">
    <source>
        <dbReference type="ARBA" id="ARBA00001957"/>
    </source>
</evidence>
<dbReference type="PANTHER" id="PTHR45527">
    <property type="entry name" value="NONRIBOSOMAL PEPTIDE SYNTHETASE"/>
    <property type="match status" value="1"/>
</dbReference>
<dbReference type="PROSITE" id="PS50075">
    <property type="entry name" value="CARRIER"/>
    <property type="match status" value="4"/>
</dbReference>
<name>A0ABS8M400_9FLAO</name>
<dbReference type="CDD" id="cd19534">
    <property type="entry name" value="E_NRPS"/>
    <property type="match status" value="2"/>
</dbReference>
<dbReference type="PANTHER" id="PTHR45527:SF14">
    <property type="entry name" value="PLIPASTATIN SYNTHASE SUBUNIT B"/>
    <property type="match status" value="1"/>
</dbReference>
<keyword evidence="3" id="KW-0597">Phosphoprotein</keyword>
<dbReference type="Pfam" id="PF00550">
    <property type="entry name" value="PP-binding"/>
    <property type="match status" value="4"/>
</dbReference>
<keyword evidence="2" id="KW-0596">Phosphopantetheine</keyword>
<dbReference type="InterPro" id="IPR042099">
    <property type="entry name" value="ANL_N_sf"/>
</dbReference>
<dbReference type="Gene3D" id="2.30.38.10">
    <property type="entry name" value="Luciferase, Domain 3"/>
    <property type="match status" value="3"/>
</dbReference>
<dbReference type="InterPro" id="IPR045851">
    <property type="entry name" value="AMP-bd_C_sf"/>
</dbReference>
<dbReference type="InterPro" id="IPR000873">
    <property type="entry name" value="AMP-dep_synth/lig_dom"/>
</dbReference>
<dbReference type="Proteomes" id="UP001430700">
    <property type="component" value="Unassembled WGS sequence"/>
</dbReference>
<evidence type="ECO:0000256" key="3">
    <source>
        <dbReference type="ARBA" id="ARBA00022553"/>
    </source>
</evidence>
<dbReference type="CDD" id="cd19543">
    <property type="entry name" value="DCL_NRPS"/>
    <property type="match status" value="1"/>
</dbReference>
<dbReference type="Pfam" id="PF00501">
    <property type="entry name" value="AMP-binding"/>
    <property type="match status" value="4"/>
</dbReference>
<evidence type="ECO:0000313" key="7">
    <source>
        <dbReference type="EMBL" id="MCC9019520.1"/>
    </source>
</evidence>
<evidence type="ECO:0000313" key="8">
    <source>
        <dbReference type="Proteomes" id="UP001430700"/>
    </source>
</evidence>
<dbReference type="Gene3D" id="3.30.559.30">
    <property type="entry name" value="Nonribosomal peptide synthetase, condensation domain"/>
    <property type="match status" value="6"/>
</dbReference>
<dbReference type="Gene3D" id="3.30.559.10">
    <property type="entry name" value="Chloramphenicol acetyltransferase-like domain"/>
    <property type="match status" value="6"/>
</dbReference>
<dbReference type="NCBIfam" id="TIGR01733">
    <property type="entry name" value="AA-adenyl-dom"/>
    <property type="match status" value="4"/>
</dbReference>
<comment type="cofactor">
    <cofactor evidence="1">
        <name>pantetheine 4'-phosphate</name>
        <dbReference type="ChEBI" id="CHEBI:47942"/>
    </cofactor>
</comment>
<dbReference type="EMBL" id="JAJJMN010000002">
    <property type="protein sequence ID" value="MCC9019520.1"/>
    <property type="molecule type" value="Genomic_DNA"/>
</dbReference>
<reference evidence="7" key="1">
    <citation type="submission" date="2021-11" db="EMBL/GenBank/DDBJ databases">
        <title>Description of novel Flavobacterium species.</title>
        <authorList>
            <person name="Saticioglu I.B."/>
            <person name="Ay H."/>
            <person name="Altun S."/>
            <person name="Duman M."/>
        </authorList>
    </citation>
    <scope>NUCLEOTIDE SEQUENCE</scope>
    <source>
        <strain evidence="7">F-126</strain>
    </source>
</reference>
<sequence>MIKLIQKILAADIVLDIVDGKLKLYSENEVDSEILNEIRANKEELTRYLIQSNIVEASSTPSESIFAVPSQPSYSISNAQRRLWVLSQFEGGSSAYNIPGSTYLRGIIEIENIRRAIEATIDRHEILRTVFREEESGEIRQWILEREDLGFTIDYQDFREEADKQEKAEAYIAADSHQVFDLEKGPLLRAALLQVEEEEYWFYFNIHHIISDGWSMEVLTKDIFKYYEAYRTGKEPDLKELGIQYKDYSAWQLAQLEQESFKAHGEYWLDKLSGELPLLELPSSKQRPKLKTYKGHSLGAYLDKATTARLKGYVQENGGSLFMGLLASWKVLLYRYTAQQDIIVGIPVAGRDHADLEDQIGFYVNTLALRNRVNPQESFDGFYQSVKEHTLKSYNHQMYPFDRLVEDLNLQRDTSRSAVFDVMLTVNNDERIAGVEISEEVLNQVVDQGYSTAKFDIEITFQEVGDCLSLNLIFNSDVYEKEMVEGLIGHYKQLLNGLLETPEEKIAQIDYVSEEEKHKLLFTFNDTTAAYPKDKTIVDLIEEQVEKTPDNIAIVFENTELTYRELNERSNQLAHYLIENYNIQPDDLIGIQLERSEWMIVSILGVLKSGGAYVPIDPQYPQERIDYIKEDTQCKVCLDEQELSRFKENQERYAKDVETRMAKSDHLAYVIYTSGSTGNPKGVMVSHQNLTNKLIEEKTLLSIDNESISYCLTNYVFDVSLLEIFLVLIAGGTTVASAGNIVNNAQAAIRTIIDRKVTILQGTPTYFAQFVSELTQETAKELNKFLRTIAMGGESLNANLVKSIKELLPDVKLNNHYGPTEITIDAIVNKDVSSFEANIIGRPLGNTIVYILDEHQKLVAVNVTGEIVISGQSVAQGYLNQEALSQEKFVANPFKAGERLYKTGDLGRWLPDGSIEFIGRKDDQVKIRGYRIELGEIEHALVKHEAVSQVVVLARENESAEKELVAYIVSNVEQNASDLRAYLKQSLPEYMLPAYFVQLEVIPLTANGKIDKKALPNPEAMGLSSGVEYVAPVTEQEKVLVSVWSAVLKKEGIGIKDSFYNLGGDSIKSIQVVARLKQQGYRLKVEHLLSTPVLEELAGLMELTTQVSDQSEVSGAVVLTPIQEWFFKSEEITAHEYFNQSVLLYSKEELDGSILEKSIEDLTRHHDALRMVYKQNQGVWEQFNGAVSSNHCMIHFYDLRESENAQAEMAQLGEALQSSINLSEGPLLRVAHFRLKDGDRLGLIVHHLVVDGVSWRILLEDLSSLYSGYKEGEKIALPAKTDSFQRWALLQKEYASGSKLEKERVYWQQVCDHQIAGLAQDKMVEEGRAAVIDSSESFALDQHTTGLLQTRVHGVYNTEINDVLLTGLGLALKEVLSAARSVLQMEGHGREEIIDGVDISRTVGWFTTVYPFVLDVSGSGNEAAHLVAVKEALRRLPNKGIGYGILTHLSQERLESTLMPEITFNYLGDFGVNVSNEEDSLFEYASEHMGSDTSKENKMNTILDVSGMLVKGELGISIRYSALRYDAATIKSLAGSYKKHLEFLIEELAKSKEQYLTPSDLTFQGLSGAELLELNADNTLEDVYELSPLQEGIYYHWLAEDSGSLYFEQTSYRVRVKVLDIDKLAIAYQGLTARHAVLRTNFSTEYAGRSLQIVRKEVPNNFTYQKLDDEVQLELIKQQDRERGFDLGSGSQMRLHVVDLSQGEYEFIWSSHHILMDGWCVSVLINDFNELLSAAIKGSTADLSPVMPYSNYINWLKTIDREHSLGHWKEYLKGYAAPAEIPFKTRAVDTTYVEYSERLEIGGAVFKQVDTLCTTLGITHNTFMQGVWGYLLSRYNNTSDVVFGAVVSGRPADLAGVEDMIGLFSNTIPVRIKYDVDTTAADLLKMLQEQSIQGTSHHYMNLSEVQSQSEPGMDLMDHVMIFENYAVKELENEGVFNSQEEEFILESMEVIDRSNYDFNILIAPSPVSLNLNIRYNSNRYDTRSLKQLVNDIATVIKAFAQNADQSLTALDYVSEEEKHKQLFTFNDTVVAYPKDKTIVDLFEEQVEKTPDNIAIVFEDTELTYRELNERSNQLAHYLMENYNIQPDDLIGIQLERSEWMIVAILGVLKSGGAYVPIDPEYPSSRKEYIVKDSAIALLITEAGFIYDIDYYEGEVFAIDVEFDSENYSSETVSKRDASDHLAYVIYTSGSTGNPKGVMVEHQAIVNTILSQITDFNVNSGSRALQFASFSFDASISETFIILLSGARLFIATESHRKDPDLLVSFIRSNAIDIATLSPSILNRIEISELTGLKTLITAGESAQYEKAIDYLKYGTYYNAYGPTEASICGTIFKLDHREKIVADSIPIGKPIGNTQIYILNEKEELQAIGVVGEICIGGNGLARGYLNQEGLTREKFITNPFKAGERLYKTGDLGRWLPDGNIEFIGRKDDQVKIRGHRIELGEIEHALVKHEAVSQAVVLARENESAEKELVAYIVSNVEQNTNDLRAYLKQSLPEYMLPTHFVQLEAIPLNTSGKIDKKALPNPEAMGLSSGVEYAAPVTEKEKVLVSVWSAVLKKEGIGIKDSFYNLGGDSIKSIQVVARLKQQGYRLKVEHLLSTPVLGELAGLMELTTQVSDQSEVSGAVVLTPIQEWFFKSEEIKAHEYFNQSVLLYSKEELDGSILEKSIEDLTRHHDALRMVYKQNQGVWEQFNGAVSSNRCMIHFYDLRESEAAQAEMAQLGEALQSSINLSEGPLLRVAHFRLKDGDRLGLIVHHLVVDGVSWRILLEDLSSLYSGYKEGEKTVLPAKTDSFQRWALLQKEYASGSKLEKERVYWQQVCDHQIAGLAQDKAVEEGRAAVIDSSESFALDQHTTGLLQTRVHGVYNTEINDVLLTGLGLALKEVLSAARSVLQMEGHGREEIIDGVDISRTVGWFTTVYPFVLDVSGSGNEAAHLVAVKEALRRLPNKGIGYGILTHLSQERLESTLVPEITFNYLGDFGVNVSNEEDSLFEYASEHMGSETSKENKMNTILDVSGMLVKGKLGISIRYSGLSYDAATIKSLAGSYKKHLEFLIEELAKSKEQYLTPSDLTFQGLSGAELLELNADNTLEDVYELSPLQEGIYYHWLAEDSGSLYFEQTSYRVRAKVLDIEKLKGAYDDLTARHAVLRTSFSTEYAGRSLQIVKKEVASNFTYQKLDDEVQLGLIKQQDRERGFDLNSGSQMRLQVVDLSQGEYEFIWSHHHILMDGWCVSVLINDFNELLSAAIKGSTADLPPVMPYSNYINWLKNIDREHSLGYWEGNLKGYAVPAEIPFKTKAVDTTYVEYSEHLDIGGAVFKQVDTLCTALGITHSTFMQGVWGYLLSRYNNTSDVVFGAVVSGRPADLAGVEDMIGLFINTIPVRVKYDVDTTAADLLKMLQEQSIQGTSHHYMNLSEVQSQSEPGMDLINHIMIFENYAVKELENEGVFNSQKEEGLSIQAMEVFEQTNYDFNITVSSSDVSLHLNIRYNSNRYDTASLKQLVNHIDTVIKAFVQNADQSLTALDYVSEEEKDKLLFTFNDTTAAYPKDKTIVDLFEEQVAKTPDNIAIVFEDTELTYRELNERSNQLAHYLRERGVQEETLVPICMDRGVEMLIGILGILKAGGAYVPIDPAYPQERIGYMLSDTAALLVVSTFESQAVLPEDYTGLLVVVDRDWSLINEHPTTPLDAALSSASLAYVIYTSGSTGKPKGVLIQHNNLVRLFFNDASLYDFSEKDTWTLFHSFCFDFSVWEIFGALFYGGRLVIIPKIIAQDVAAFSELLAEQQVTVLNQTPSAFYALLGYVSGKEMALSLRYVIFGGEALNPAKIKSWKEEFPACRLVNMYGITETTVHVTYQEIGDEHLESSKSVIGKAIPTLTIFILDNAQHLVPIGIEGELCIGGAGLARGYLNQPGLTADKFIAHPFVEGERLYRSGDLGRWLADGNIEYLGRKDDQVKIRGHRIEIGEIEYALEQHEQIKQAVVLAIENQSGEKELVAYIVSNVEQNTSGLRVYLKQRLAEYMLPAYYIQLEELPLTSNGKVDKKSLPDPEGSGLSSGVEYVAPRNESEENMVRIWSEILRVDKEKLGIKDRFFELGGDSIKVIRLLAAVRKEMLYQLSVNEIYNNDTVEALLEYAKGNKDEIDLKNQWRLEKEKSIRSEIEDLKQRILSSDSFLDQENIEDIYPMSDIEKGMVFGYLMNKGTGTYHDQMVHRWVVDEFDSTRFTQALDLLTEKHSILRTSFNLSDFEREVQIVHKAVKTSLTIKDLSALSKEEQEEEIKIFMESELDTIDISKAPLWSMSVFYIGKDNYIFIFQFHHAIIDGWSQASFLTELNNLYLKLGEDKNYKPSVLKSSYKETVVQNEINKVDDSIKKYWKNELADYERLDLLTDQEESAFYSYTYDNTYLERIENLAKTLNTNVKVVSLSAYLYMLKIVNNTSEIVTGVVTNTRPNTEDGDKILGCFLNSIPLKFEIDENLQCADFVMDVHKKLIELKNNETLSLLEIASITKESYGSNPFFDILFNYVDFHIYKDFEGNESEESIPASTASNLDVSAHERTNTFFDFTVSTTGGVYNIEIDATKKLKSNLSLEYVGKLFFKIIDFILKDQNKPLKDLDYVSEEEKHKQLFTFNDTAAVYPKDKTIVDLFEEQVAKTPDNIAIVFEDTELTYRELNERSNQLAHYLMDNYSIQPDDLIGIQLERSEWMIVSILGVLKSGGAYVPIDSQYPQERIDYIKEDTQCKVCLDEQELNKFKENQERYAKDLETRTAKSDHLAYVIYTSGSTGNPKGVMIAHGNLYSSTCTRNAYYDFVESYLLIPSFSFDSSVAALWGCLTGGSTLYIVVDNHLKDVFSISSFINKYAIACILCVPSYYQLLLSHSASGKLPFKRVILAGETLSGSLVEEHFIGLPECVLFNEYGPTENTVWSTVASIGKETRRVHIGKPIGNTHIYILDNSNKMVPTGVTGEICIAGTGLGRGYLNQKELTKEKFIANPFESGERLYKTGDLGRWLPDGNIEFIGRKDDQVKLRGYRIELGEIEHVLVKHEAVSQAVVLARENESGEKELVAYITLNVEQNVIALKTYLKERLPSYMIPAHFVQMEIMPLTANGKIAKKSLPDPVGVSLVNVVEYAAPKNKTEEKLIEIWEMVLNQKNIGMNDDFFDLGGFSMRAIGLVAEYNKSFNVQLTIQELFERTKLYEHAKIIETRMWLNKSSEEKTTSIETIEF</sequence>
<feature type="domain" description="Carrier" evidence="6">
    <location>
        <begin position="4054"/>
        <end position="4131"/>
    </location>
</feature>
<dbReference type="InterPro" id="IPR020845">
    <property type="entry name" value="AMP-binding_CS"/>
</dbReference>
<organism evidence="7 8">
    <name type="scientific">Flavobacterium lipolyticum</name>
    <dbReference type="NCBI Taxonomy" id="2893754"/>
    <lineage>
        <taxon>Bacteria</taxon>
        <taxon>Pseudomonadati</taxon>
        <taxon>Bacteroidota</taxon>
        <taxon>Flavobacteriia</taxon>
        <taxon>Flavobacteriales</taxon>
        <taxon>Flavobacteriaceae</taxon>
        <taxon>Flavobacterium</taxon>
    </lineage>
</organism>